<proteinExistence type="inferred from homology"/>
<dbReference type="GO" id="GO:0030170">
    <property type="term" value="F:pyridoxal phosphate binding"/>
    <property type="evidence" value="ECO:0007669"/>
    <property type="project" value="InterPro"/>
</dbReference>
<dbReference type="OMA" id="PCTETRY"/>
<evidence type="ECO:0000256" key="8">
    <source>
        <dbReference type="RuleBase" id="RU000382"/>
    </source>
</evidence>
<dbReference type="InterPro" id="IPR010107">
    <property type="entry name" value="Glutamate_decarboxylase"/>
</dbReference>
<gene>
    <name evidence="10" type="ORF">KFE25_007896</name>
</gene>
<dbReference type="Pfam" id="PF00282">
    <property type="entry name" value="Pyridoxal_deC"/>
    <property type="match status" value="1"/>
</dbReference>
<dbReference type="SUPFAM" id="SSF53383">
    <property type="entry name" value="PLP-dependent transferases"/>
    <property type="match status" value="1"/>
</dbReference>
<name>A0A8J5XQH6_DIALT</name>
<organism evidence="10 11">
    <name type="scientific">Diacronema lutheri</name>
    <name type="common">Unicellular marine alga</name>
    <name type="synonym">Monochrysis lutheri</name>
    <dbReference type="NCBI Taxonomy" id="2081491"/>
    <lineage>
        <taxon>Eukaryota</taxon>
        <taxon>Haptista</taxon>
        <taxon>Haptophyta</taxon>
        <taxon>Pavlovophyceae</taxon>
        <taxon>Pavlovales</taxon>
        <taxon>Pavlovaceae</taxon>
        <taxon>Diacronema</taxon>
    </lineage>
</organism>
<accession>A0A8J5XQH6</accession>
<feature type="compositionally biased region" description="Basic and acidic residues" evidence="9">
    <location>
        <begin position="21"/>
        <end position="31"/>
    </location>
</feature>
<evidence type="ECO:0000256" key="9">
    <source>
        <dbReference type="SAM" id="MobiDB-lite"/>
    </source>
</evidence>
<dbReference type="EMBL" id="JAGTXO010000007">
    <property type="protein sequence ID" value="KAG8466517.1"/>
    <property type="molecule type" value="Genomic_DNA"/>
</dbReference>
<dbReference type="OrthoDB" id="5152799at2759"/>
<keyword evidence="11" id="KW-1185">Reference proteome</keyword>
<dbReference type="InterPro" id="IPR002129">
    <property type="entry name" value="PyrdxlP-dep_de-COase"/>
</dbReference>
<evidence type="ECO:0000256" key="6">
    <source>
        <dbReference type="ARBA" id="ARBA00048868"/>
    </source>
</evidence>
<comment type="similarity">
    <text evidence="2 8">Belongs to the group II decarboxylase family.</text>
</comment>
<feature type="modified residue" description="N6-(pyridoxal phosphate)lysine" evidence="7">
    <location>
        <position position="326"/>
    </location>
</feature>
<sequence>MQGGPPRSESKEMPAHPPFKRARDTSRYADWNDRPAVQAFLGETETKQKEVAGELPFFASSHATQPIPPWFPHDGLPAAYAQERVKEYPLGDFNPMLNTSSYVNVTFEPEEVAVAKLGMHVNIADQTIYAGSFRLHNDTLNMIADLWHCPRPASFEQYGCYPGAGTVGSTEACLLAALALKLRWRSWYARTTGQSVAQVRGVYPNLVISTCFQACWEKFFRYMDVEPNFVAPSVRTFAVDAKQIAAACNERTIGVIAVLGNHYGGQYDPVRAISDELRALNARTGWQIGIHVDAASGGFVAPFRPSSTPWDFRVPAVLSISASGHKFGESVCGTGWVVWREREDLSEHVAVDVAYLGGKAESFTLNFSRPASGVYVQLYKFLRLGRDGYSRLTDNMLSTAHFLRTSLAALRLPHGTNGGANGEQRVLNGRRGDEGLDGNGSTPIFTLLDAVGEAGCRAGAPGASWHSDCLPVVAACLNPELELPFDCIDLQHVLAESHWYVSGYKMSFHHPESGELQPLFTDAPAERTMLRIVVKSSLTRQLAGDLVASLEKAIGFLLLVGDGYAHMHARSKTRTKEHATSNGVVC</sequence>
<dbReference type="PANTHER" id="PTHR43321">
    <property type="entry name" value="GLUTAMATE DECARBOXYLASE"/>
    <property type="match status" value="1"/>
</dbReference>
<dbReference type="GO" id="GO:0004351">
    <property type="term" value="F:glutamate decarboxylase activity"/>
    <property type="evidence" value="ECO:0007669"/>
    <property type="project" value="UniProtKB-EC"/>
</dbReference>
<evidence type="ECO:0000256" key="5">
    <source>
        <dbReference type="ARBA" id="ARBA00023239"/>
    </source>
</evidence>
<evidence type="ECO:0000313" key="11">
    <source>
        <dbReference type="Proteomes" id="UP000751190"/>
    </source>
</evidence>
<comment type="cofactor">
    <cofactor evidence="1 7 8">
        <name>pyridoxal 5'-phosphate</name>
        <dbReference type="ChEBI" id="CHEBI:597326"/>
    </cofactor>
</comment>
<evidence type="ECO:0000256" key="2">
    <source>
        <dbReference type="ARBA" id="ARBA00009533"/>
    </source>
</evidence>
<protein>
    <recommendedName>
        <fullName evidence="3">glutamate decarboxylase</fullName>
        <ecNumber evidence="3">4.1.1.15</ecNumber>
    </recommendedName>
</protein>
<dbReference type="Proteomes" id="UP000751190">
    <property type="component" value="Unassembled WGS sequence"/>
</dbReference>
<dbReference type="GO" id="GO:0006538">
    <property type="term" value="P:L-glutamate catabolic process"/>
    <property type="evidence" value="ECO:0007669"/>
    <property type="project" value="TreeGrafter"/>
</dbReference>
<evidence type="ECO:0000256" key="1">
    <source>
        <dbReference type="ARBA" id="ARBA00001933"/>
    </source>
</evidence>
<dbReference type="Gene3D" id="3.90.1150.160">
    <property type="match status" value="1"/>
</dbReference>
<dbReference type="InterPro" id="IPR015421">
    <property type="entry name" value="PyrdxlP-dep_Trfase_major"/>
</dbReference>
<dbReference type="InterPro" id="IPR015424">
    <property type="entry name" value="PyrdxlP-dep_Trfase"/>
</dbReference>
<keyword evidence="5 8" id="KW-0456">Lyase</keyword>
<evidence type="ECO:0000256" key="7">
    <source>
        <dbReference type="PIRSR" id="PIRSR602129-50"/>
    </source>
</evidence>
<dbReference type="Gene3D" id="3.40.640.10">
    <property type="entry name" value="Type I PLP-dependent aspartate aminotransferase-like (Major domain)"/>
    <property type="match status" value="1"/>
</dbReference>
<dbReference type="AlphaFoldDB" id="A0A8J5XQH6"/>
<evidence type="ECO:0000256" key="3">
    <source>
        <dbReference type="ARBA" id="ARBA00012421"/>
    </source>
</evidence>
<feature type="region of interest" description="Disordered" evidence="9">
    <location>
        <begin position="414"/>
        <end position="438"/>
    </location>
</feature>
<evidence type="ECO:0000313" key="10">
    <source>
        <dbReference type="EMBL" id="KAG8466517.1"/>
    </source>
</evidence>
<dbReference type="GO" id="GO:0005829">
    <property type="term" value="C:cytosol"/>
    <property type="evidence" value="ECO:0007669"/>
    <property type="project" value="TreeGrafter"/>
</dbReference>
<reference evidence="10" key="1">
    <citation type="submission" date="2021-05" db="EMBL/GenBank/DDBJ databases">
        <title>The genome of the haptophyte Pavlova lutheri (Diacronema luteri, Pavlovales) - a model for lipid biosynthesis in eukaryotic algae.</title>
        <authorList>
            <person name="Hulatt C.J."/>
            <person name="Posewitz M.C."/>
        </authorList>
    </citation>
    <scope>NUCLEOTIDE SEQUENCE</scope>
    <source>
        <strain evidence="10">NIVA-4/92</strain>
    </source>
</reference>
<feature type="region of interest" description="Disordered" evidence="9">
    <location>
        <begin position="1"/>
        <end position="31"/>
    </location>
</feature>
<keyword evidence="4 7" id="KW-0663">Pyridoxal phosphate</keyword>
<comment type="caution">
    <text evidence="10">The sequence shown here is derived from an EMBL/GenBank/DDBJ whole genome shotgun (WGS) entry which is preliminary data.</text>
</comment>
<evidence type="ECO:0000256" key="4">
    <source>
        <dbReference type="ARBA" id="ARBA00022898"/>
    </source>
</evidence>
<dbReference type="PANTHER" id="PTHR43321:SF3">
    <property type="entry name" value="GLUTAMATE DECARBOXYLASE"/>
    <property type="match status" value="1"/>
</dbReference>
<dbReference type="EC" id="4.1.1.15" evidence="3"/>
<comment type="catalytic activity">
    <reaction evidence="6">
        <text>L-glutamate + H(+) = 4-aminobutanoate + CO2</text>
        <dbReference type="Rhea" id="RHEA:17785"/>
        <dbReference type="ChEBI" id="CHEBI:15378"/>
        <dbReference type="ChEBI" id="CHEBI:16526"/>
        <dbReference type="ChEBI" id="CHEBI:29985"/>
        <dbReference type="ChEBI" id="CHEBI:59888"/>
        <dbReference type="EC" id="4.1.1.15"/>
    </reaction>
</comment>